<dbReference type="InterPro" id="IPR001117">
    <property type="entry name" value="Cu-oxidase_2nd"/>
</dbReference>
<dbReference type="GO" id="GO:0005507">
    <property type="term" value="F:copper ion binding"/>
    <property type="evidence" value="ECO:0007669"/>
    <property type="project" value="InterPro"/>
</dbReference>
<dbReference type="PROSITE" id="PS00079">
    <property type="entry name" value="MULTICOPPER_OXIDASE1"/>
    <property type="match status" value="1"/>
</dbReference>
<evidence type="ECO:0000313" key="13">
    <source>
        <dbReference type="Proteomes" id="UP001175000"/>
    </source>
</evidence>
<keyword evidence="6" id="KW-0186">Copper</keyword>
<evidence type="ECO:0000313" key="12">
    <source>
        <dbReference type="EMBL" id="KAK0619202.1"/>
    </source>
</evidence>
<keyword evidence="2" id="KW-0479">Metal-binding</keyword>
<reference evidence="12" key="1">
    <citation type="submission" date="2023-06" db="EMBL/GenBank/DDBJ databases">
        <title>Genome-scale phylogeny and comparative genomics of the fungal order Sordariales.</title>
        <authorList>
            <consortium name="Lawrence Berkeley National Laboratory"/>
            <person name="Hensen N."/>
            <person name="Bonometti L."/>
            <person name="Westerberg I."/>
            <person name="Brannstrom I.O."/>
            <person name="Guillou S."/>
            <person name="Cros-Aarteil S."/>
            <person name="Calhoun S."/>
            <person name="Haridas S."/>
            <person name="Kuo A."/>
            <person name="Mondo S."/>
            <person name="Pangilinan J."/>
            <person name="Riley R."/>
            <person name="Labutti K."/>
            <person name="Andreopoulos B."/>
            <person name="Lipzen A."/>
            <person name="Chen C."/>
            <person name="Yanf M."/>
            <person name="Daum C."/>
            <person name="Ng V."/>
            <person name="Clum A."/>
            <person name="Steindorff A."/>
            <person name="Ohm R."/>
            <person name="Martin F."/>
            <person name="Silar P."/>
            <person name="Natvig D."/>
            <person name="Lalanne C."/>
            <person name="Gautier V."/>
            <person name="Ament-Velasquez S.L."/>
            <person name="Kruys A."/>
            <person name="Hutchinson M.I."/>
            <person name="Powell A.J."/>
            <person name="Barry K."/>
            <person name="Miller A.N."/>
            <person name="Grigoriev I.V."/>
            <person name="Debuchy R."/>
            <person name="Gladieux P."/>
            <person name="Thoren M.H."/>
            <person name="Johannesson H."/>
        </authorList>
    </citation>
    <scope>NUCLEOTIDE SEQUENCE</scope>
    <source>
        <strain evidence="12">CBS 606.72</strain>
    </source>
</reference>
<evidence type="ECO:0000256" key="7">
    <source>
        <dbReference type="ARBA" id="ARBA00023180"/>
    </source>
</evidence>
<protein>
    <submittedName>
        <fullName evidence="12">Cupredoxin</fullName>
    </submittedName>
</protein>
<dbReference type="CDD" id="cd13876">
    <property type="entry name" value="CuRO_2_Abr2_like"/>
    <property type="match status" value="1"/>
</dbReference>
<dbReference type="InterPro" id="IPR045087">
    <property type="entry name" value="Cu-oxidase_fam"/>
</dbReference>
<dbReference type="AlphaFoldDB" id="A0AA39WPI5"/>
<accession>A0AA39WPI5</accession>
<dbReference type="Pfam" id="PF07731">
    <property type="entry name" value="Cu-oxidase_2"/>
    <property type="match status" value="1"/>
</dbReference>
<feature type="domain" description="Plastocyanin-like" evidence="9">
    <location>
        <begin position="178"/>
        <end position="374"/>
    </location>
</feature>
<gene>
    <name evidence="12" type="ORF">B0T14DRAFT_201873</name>
</gene>
<comment type="caution">
    <text evidence="12">The sequence shown here is derived from an EMBL/GenBank/DDBJ whole genome shotgun (WGS) entry which is preliminary data.</text>
</comment>
<evidence type="ECO:0000259" key="9">
    <source>
        <dbReference type="Pfam" id="PF00394"/>
    </source>
</evidence>
<dbReference type="CDD" id="cd13898">
    <property type="entry name" value="CuRO_3_Abr2_like"/>
    <property type="match status" value="1"/>
</dbReference>
<dbReference type="Pfam" id="PF07732">
    <property type="entry name" value="Cu-oxidase_3"/>
    <property type="match status" value="1"/>
</dbReference>
<dbReference type="InterPro" id="IPR033138">
    <property type="entry name" value="Cu_oxidase_CS"/>
</dbReference>
<dbReference type="GO" id="GO:0016491">
    <property type="term" value="F:oxidoreductase activity"/>
    <property type="evidence" value="ECO:0007669"/>
    <property type="project" value="UniProtKB-KW"/>
</dbReference>
<evidence type="ECO:0000256" key="1">
    <source>
        <dbReference type="ARBA" id="ARBA00010609"/>
    </source>
</evidence>
<dbReference type="EMBL" id="JAULSU010000004">
    <property type="protein sequence ID" value="KAK0619202.1"/>
    <property type="molecule type" value="Genomic_DNA"/>
</dbReference>
<keyword evidence="13" id="KW-1185">Reference proteome</keyword>
<proteinExistence type="inferred from homology"/>
<dbReference type="Pfam" id="PF00394">
    <property type="entry name" value="Cu-oxidase"/>
    <property type="match status" value="1"/>
</dbReference>
<feature type="signal peptide" evidence="8">
    <location>
        <begin position="1"/>
        <end position="25"/>
    </location>
</feature>
<evidence type="ECO:0000256" key="8">
    <source>
        <dbReference type="SAM" id="SignalP"/>
    </source>
</evidence>
<dbReference type="PROSITE" id="PS00080">
    <property type="entry name" value="MULTICOPPER_OXIDASE2"/>
    <property type="match status" value="1"/>
</dbReference>
<feature type="chain" id="PRO_5041214949" evidence="8">
    <location>
        <begin position="26"/>
        <end position="611"/>
    </location>
</feature>
<dbReference type="InterPro" id="IPR011706">
    <property type="entry name" value="Cu-oxidase_C"/>
</dbReference>
<dbReference type="FunFam" id="2.60.40.420:FF:000036">
    <property type="entry name" value="L-ascorbate oxidase"/>
    <property type="match status" value="1"/>
</dbReference>
<evidence type="ECO:0000256" key="6">
    <source>
        <dbReference type="ARBA" id="ARBA00023008"/>
    </source>
</evidence>
<organism evidence="12 13">
    <name type="scientific">Immersiella caudata</name>
    <dbReference type="NCBI Taxonomy" id="314043"/>
    <lineage>
        <taxon>Eukaryota</taxon>
        <taxon>Fungi</taxon>
        <taxon>Dikarya</taxon>
        <taxon>Ascomycota</taxon>
        <taxon>Pezizomycotina</taxon>
        <taxon>Sordariomycetes</taxon>
        <taxon>Sordariomycetidae</taxon>
        <taxon>Sordariales</taxon>
        <taxon>Lasiosphaeriaceae</taxon>
        <taxon>Immersiella</taxon>
    </lineage>
</organism>
<evidence type="ECO:0000256" key="2">
    <source>
        <dbReference type="ARBA" id="ARBA00022723"/>
    </source>
</evidence>
<dbReference type="CDD" id="cd13850">
    <property type="entry name" value="CuRO_1_Abr2_like"/>
    <property type="match status" value="1"/>
</dbReference>
<evidence type="ECO:0000259" key="10">
    <source>
        <dbReference type="Pfam" id="PF07731"/>
    </source>
</evidence>
<evidence type="ECO:0000259" key="11">
    <source>
        <dbReference type="Pfam" id="PF07732"/>
    </source>
</evidence>
<keyword evidence="4" id="KW-0677">Repeat</keyword>
<evidence type="ECO:0000256" key="5">
    <source>
        <dbReference type="ARBA" id="ARBA00023002"/>
    </source>
</evidence>
<dbReference type="InterPro" id="IPR002355">
    <property type="entry name" value="Cu_oxidase_Cu_BS"/>
</dbReference>
<keyword evidence="7" id="KW-0325">Glycoprotein</keyword>
<comment type="similarity">
    <text evidence="1">Belongs to the multicopper oxidase family.</text>
</comment>
<dbReference type="Gene3D" id="2.60.40.420">
    <property type="entry name" value="Cupredoxins - blue copper proteins"/>
    <property type="match status" value="3"/>
</dbReference>
<evidence type="ECO:0000256" key="3">
    <source>
        <dbReference type="ARBA" id="ARBA00022729"/>
    </source>
</evidence>
<dbReference type="SUPFAM" id="SSF49503">
    <property type="entry name" value="Cupredoxins"/>
    <property type="match status" value="3"/>
</dbReference>
<feature type="domain" description="Plastocyanin-like" evidence="11">
    <location>
        <begin position="38"/>
        <end position="151"/>
    </location>
</feature>
<dbReference type="Proteomes" id="UP001175000">
    <property type="component" value="Unassembled WGS sequence"/>
</dbReference>
<sequence>MVALARGSWLKLALGLTTLSSSVFAKSSCDRTYEFTLTVGKWAPDGVERDMVLVNGAFPGPTIEVNQGDYVDIIVHNKMVANTTVHFHGIDMHATPWNDGVPGVTQRQIGTGETYHYKWHATQYGSYWYHAHQLGQVEDGMYGAIVIHPRKELEKPWSLISQDAKVLEAIEHAAKKPYPLLLADHRHRTAEDVFALALKANTELPCFDSILFNGKGSVECRSPEEITSLLSAQQQNVLKNNNVTNFGPKGCLPPQLISKTVSPNVTVNMGILPKDVIETCTSTKGPREVITVHKRDASDEKWLAIDLIGAFHMLTGAFSIDEHPVWVYAVDGDYIKPQLVHAIPITNGDRFSILVRLDKPGNYPIRLSSLSNSQIIFSSATLSYNVKDAAPVPEKPTVAYVKNNGVIASNSTIFYSEKTQKQLLVEPIKQVADQTYKLHMRTAGPSFAWALNKTILPPAVLDHGSDPVVLFEPQFDDYDNVTITTKNDTWVDLILITDTLPMPPHPIHKHGNKMWRVGNGIGPFPWATAAEAAAAVPQFFNFVDPPKRDSFLTAQATPTNATWTVLRYHVTSPGAWLLHCHVQSHLQGGMALVIQDGADHWPVVPDNYRNF</sequence>
<dbReference type="PANTHER" id="PTHR11709:SF488">
    <property type="entry name" value="LACCASE-RELATED"/>
    <property type="match status" value="1"/>
</dbReference>
<dbReference type="InterPro" id="IPR008972">
    <property type="entry name" value="Cupredoxin"/>
</dbReference>
<evidence type="ECO:0000256" key="4">
    <source>
        <dbReference type="ARBA" id="ARBA00022737"/>
    </source>
</evidence>
<feature type="domain" description="Plastocyanin-like" evidence="10">
    <location>
        <begin position="478"/>
        <end position="596"/>
    </location>
</feature>
<dbReference type="InterPro" id="IPR011707">
    <property type="entry name" value="Cu-oxidase-like_N"/>
</dbReference>
<keyword evidence="5" id="KW-0560">Oxidoreductase</keyword>
<name>A0AA39WPI5_9PEZI</name>
<keyword evidence="3 8" id="KW-0732">Signal</keyword>
<dbReference type="PANTHER" id="PTHR11709">
    <property type="entry name" value="MULTI-COPPER OXIDASE"/>
    <property type="match status" value="1"/>
</dbReference>